<evidence type="ECO:0000256" key="1">
    <source>
        <dbReference type="ARBA" id="ARBA00004496"/>
    </source>
</evidence>
<dbReference type="SUPFAM" id="SSF75553">
    <property type="entry name" value="Smc hinge domain"/>
    <property type="match status" value="1"/>
</dbReference>
<dbReference type="GO" id="GO:0030261">
    <property type="term" value="P:chromosome condensation"/>
    <property type="evidence" value="ECO:0007669"/>
    <property type="project" value="InterPro"/>
</dbReference>
<dbReference type="Pfam" id="PF06470">
    <property type="entry name" value="SMC_hinge"/>
    <property type="match status" value="1"/>
</dbReference>
<keyword evidence="4 7" id="KW-0067">ATP-binding</keyword>
<dbReference type="Gene3D" id="6.10.140.1720">
    <property type="match status" value="1"/>
</dbReference>
<comment type="function">
    <text evidence="7">Required for chromosome condensation and partitioning.</text>
</comment>
<dbReference type="GO" id="GO:0005694">
    <property type="term" value="C:chromosome"/>
    <property type="evidence" value="ECO:0007669"/>
    <property type="project" value="InterPro"/>
</dbReference>
<dbReference type="GO" id="GO:0006260">
    <property type="term" value="P:DNA replication"/>
    <property type="evidence" value="ECO:0007669"/>
    <property type="project" value="UniProtKB-UniRule"/>
</dbReference>
<evidence type="ECO:0000256" key="5">
    <source>
        <dbReference type="ARBA" id="ARBA00023054"/>
    </source>
</evidence>
<dbReference type="AlphaFoldDB" id="A0A9D0Z3F5"/>
<reference evidence="10" key="2">
    <citation type="journal article" date="2021" name="PeerJ">
        <title>Extensive microbial diversity within the chicken gut microbiome revealed by metagenomics and culture.</title>
        <authorList>
            <person name="Gilroy R."/>
            <person name="Ravi A."/>
            <person name="Getino M."/>
            <person name="Pursley I."/>
            <person name="Horton D.L."/>
            <person name="Alikhan N.F."/>
            <person name="Baker D."/>
            <person name="Gharbi K."/>
            <person name="Hall N."/>
            <person name="Watson M."/>
            <person name="Adriaenssens E.M."/>
            <person name="Foster-Nyarko E."/>
            <person name="Jarju S."/>
            <person name="Secka A."/>
            <person name="Antonio M."/>
            <person name="Oren A."/>
            <person name="Chaudhuri R.R."/>
            <person name="La Ragione R."/>
            <person name="Hildebrand F."/>
            <person name="Pallen M.J."/>
        </authorList>
    </citation>
    <scope>NUCLEOTIDE SEQUENCE</scope>
    <source>
        <strain evidence="10">13361</strain>
    </source>
</reference>
<dbReference type="PIRSF" id="PIRSF005719">
    <property type="entry name" value="SMC"/>
    <property type="match status" value="1"/>
</dbReference>
<dbReference type="NCBIfam" id="TIGR02168">
    <property type="entry name" value="SMC_prok_B"/>
    <property type="match status" value="1"/>
</dbReference>
<proteinExistence type="inferred from homology"/>
<dbReference type="SUPFAM" id="SSF57997">
    <property type="entry name" value="Tropomyosin"/>
    <property type="match status" value="1"/>
</dbReference>
<evidence type="ECO:0000256" key="8">
    <source>
        <dbReference type="SAM" id="MobiDB-lite"/>
    </source>
</evidence>
<comment type="domain">
    <text evidence="7">Contains large globular domains required for ATP hydrolysis at each terminus and a third globular domain forming a flexible hinge near the middle of the molecule. These domains are separated by coiled-coil structures.</text>
</comment>
<feature type="coiled-coil region" evidence="7">
    <location>
        <begin position="167"/>
        <end position="303"/>
    </location>
</feature>
<dbReference type="SUPFAM" id="SSF52540">
    <property type="entry name" value="P-loop containing nucleoside triphosphate hydrolases"/>
    <property type="match status" value="1"/>
</dbReference>
<evidence type="ECO:0000256" key="4">
    <source>
        <dbReference type="ARBA" id="ARBA00022840"/>
    </source>
</evidence>
<evidence type="ECO:0000256" key="3">
    <source>
        <dbReference type="ARBA" id="ARBA00022741"/>
    </source>
</evidence>
<comment type="similarity">
    <text evidence="7">Belongs to the SMC family.</text>
</comment>
<keyword evidence="3 7" id="KW-0547">Nucleotide-binding</keyword>
<dbReference type="GO" id="GO:0016887">
    <property type="term" value="F:ATP hydrolysis activity"/>
    <property type="evidence" value="ECO:0007669"/>
    <property type="project" value="InterPro"/>
</dbReference>
<keyword evidence="2 7" id="KW-0963">Cytoplasm</keyword>
<evidence type="ECO:0000313" key="10">
    <source>
        <dbReference type="EMBL" id="HIQ68561.1"/>
    </source>
</evidence>
<dbReference type="InterPro" id="IPR036277">
    <property type="entry name" value="SMC_hinge_sf"/>
</dbReference>
<dbReference type="CDD" id="cd03278">
    <property type="entry name" value="ABC_SMC_barmotin"/>
    <property type="match status" value="1"/>
</dbReference>
<dbReference type="Gene3D" id="3.30.70.1620">
    <property type="match status" value="1"/>
</dbReference>
<dbReference type="GO" id="GO:0007059">
    <property type="term" value="P:chromosome segregation"/>
    <property type="evidence" value="ECO:0007669"/>
    <property type="project" value="UniProtKB-UniRule"/>
</dbReference>
<comment type="caution">
    <text evidence="10">The sequence shown here is derived from an EMBL/GenBank/DDBJ whole genome shotgun (WGS) entry which is preliminary data.</text>
</comment>
<dbReference type="FunFam" id="3.40.50.300:FF:000901">
    <property type="entry name" value="Chromosome partition protein Smc"/>
    <property type="match status" value="1"/>
</dbReference>
<accession>A0A9D0Z3F5</accession>
<dbReference type="GO" id="GO:0005524">
    <property type="term" value="F:ATP binding"/>
    <property type="evidence" value="ECO:0007669"/>
    <property type="project" value="UniProtKB-UniRule"/>
</dbReference>
<dbReference type="SMART" id="SM00968">
    <property type="entry name" value="SMC_hinge"/>
    <property type="match status" value="1"/>
</dbReference>
<dbReference type="PANTHER" id="PTHR43977">
    <property type="entry name" value="STRUCTURAL MAINTENANCE OF CHROMOSOMES PROTEIN 3"/>
    <property type="match status" value="1"/>
</dbReference>
<organism evidence="10 11">
    <name type="scientific">Candidatus Faecousia excrementigallinarum</name>
    <dbReference type="NCBI Taxonomy" id="2840806"/>
    <lineage>
        <taxon>Bacteria</taxon>
        <taxon>Bacillati</taxon>
        <taxon>Bacillota</taxon>
        <taxon>Clostridia</taxon>
        <taxon>Eubacteriales</taxon>
        <taxon>Oscillospiraceae</taxon>
        <taxon>Faecousia</taxon>
    </lineage>
</organism>
<evidence type="ECO:0000256" key="2">
    <source>
        <dbReference type="ARBA" id="ARBA00022490"/>
    </source>
</evidence>
<dbReference type="InterPro" id="IPR003395">
    <property type="entry name" value="RecF/RecN/SMC_N"/>
</dbReference>
<dbReference type="GO" id="GO:0007062">
    <property type="term" value="P:sister chromatid cohesion"/>
    <property type="evidence" value="ECO:0007669"/>
    <property type="project" value="InterPro"/>
</dbReference>
<feature type="domain" description="SMC hinge" evidence="9">
    <location>
        <begin position="523"/>
        <end position="639"/>
    </location>
</feature>
<evidence type="ECO:0000256" key="7">
    <source>
        <dbReference type="HAMAP-Rule" id="MF_01894"/>
    </source>
</evidence>
<dbReference type="HAMAP" id="MF_01894">
    <property type="entry name" value="Smc_prok"/>
    <property type="match status" value="1"/>
</dbReference>
<comment type="subunit">
    <text evidence="7">Homodimer.</text>
</comment>
<feature type="binding site" evidence="7">
    <location>
        <begin position="32"/>
        <end position="39"/>
    </location>
    <ligand>
        <name>ATP</name>
        <dbReference type="ChEBI" id="CHEBI:30616"/>
    </ligand>
</feature>
<reference evidence="10" key="1">
    <citation type="submission" date="2020-10" db="EMBL/GenBank/DDBJ databases">
        <authorList>
            <person name="Gilroy R."/>
        </authorList>
    </citation>
    <scope>NUCLEOTIDE SEQUENCE</scope>
    <source>
        <strain evidence="10">13361</strain>
    </source>
</reference>
<protein>
    <recommendedName>
        <fullName evidence="7">Chromosome partition protein Smc</fullName>
    </recommendedName>
</protein>
<feature type="region of interest" description="Disordered" evidence="8">
    <location>
        <begin position="320"/>
        <end position="341"/>
    </location>
</feature>
<dbReference type="EMBL" id="DVFK01000113">
    <property type="protein sequence ID" value="HIQ68561.1"/>
    <property type="molecule type" value="Genomic_DNA"/>
</dbReference>
<dbReference type="Gene3D" id="3.40.50.300">
    <property type="entry name" value="P-loop containing nucleotide triphosphate hydrolases"/>
    <property type="match status" value="2"/>
</dbReference>
<dbReference type="InterPro" id="IPR011890">
    <property type="entry name" value="SMC_prok"/>
</dbReference>
<dbReference type="GO" id="GO:0003677">
    <property type="term" value="F:DNA binding"/>
    <property type="evidence" value="ECO:0007669"/>
    <property type="project" value="UniProtKB-UniRule"/>
</dbReference>
<dbReference type="InterPro" id="IPR010935">
    <property type="entry name" value="SMC_hinge"/>
</dbReference>
<dbReference type="GO" id="GO:0005737">
    <property type="term" value="C:cytoplasm"/>
    <property type="evidence" value="ECO:0007669"/>
    <property type="project" value="UniProtKB-SubCell"/>
</dbReference>
<keyword evidence="6 7" id="KW-0238">DNA-binding</keyword>
<name>A0A9D0Z3F5_9FIRM</name>
<dbReference type="Gene3D" id="1.20.1060.20">
    <property type="match status" value="1"/>
</dbReference>
<dbReference type="Proteomes" id="UP000886796">
    <property type="component" value="Unassembled WGS sequence"/>
</dbReference>
<keyword evidence="5 7" id="KW-0175">Coiled coil</keyword>
<dbReference type="Pfam" id="PF02463">
    <property type="entry name" value="SMC_N"/>
    <property type="match status" value="1"/>
</dbReference>
<gene>
    <name evidence="7 10" type="primary">smc</name>
    <name evidence="10" type="ORF">IAB74_08655</name>
</gene>
<evidence type="ECO:0000259" key="9">
    <source>
        <dbReference type="SMART" id="SM00968"/>
    </source>
</evidence>
<evidence type="ECO:0000313" key="11">
    <source>
        <dbReference type="Proteomes" id="UP000886796"/>
    </source>
</evidence>
<feature type="region of interest" description="Disordered" evidence="8">
    <location>
        <begin position="416"/>
        <end position="436"/>
    </location>
</feature>
<feature type="coiled-coil region" evidence="7">
    <location>
        <begin position="680"/>
        <end position="924"/>
    </location>
</feature>
<feature type="compositionally biased region" description="Polar residues" evidence="8">
    <location>
        <begin position="324"/>
        <end position="340"/>
    </location>
</feature>
<comment type="subcellular location">
    <subcellularLocation>
        <location evidence="1 7">Cytoplasm</location>
    </subcellularLocation>
</comment>
<sequence>MYLKSLEIQGFKSFPDKTLIRFGDDITAIVGPNGSGKSNISDAILWVLGEQSSKTLRGAKMEDVIFGGTQKRSAVGFAEATLTLDNTDRALPYDADQVMITRRYYRSGDSEYYINRQSARLKDINEMFMDTGLGKEGYSNIGQGRIDEILALKSGDRREIFEEAAGISKYRHRKEETERKLAHTEDNLMRINDKVSELEMQLEPLKQQSEKAKKYLLLREELQGVEVAVWLDKLEKLSAEAKKAEEDYNSAAFVLEQAQEELNNLYTQTETMGGDLRQESEQVENLRVQVSMLEGARQQLEGQCAVIRESIRHNEENIRRNQEDLQGQESRSSGISAQLDQTRERIDQIARELGENQKSIDDFQQQLGAMTADAQGITRQFMELRSKQIQLTGQIASGEADLRVLETAAQENEARASQLQEDLTAGAGKRKEAQENLDRCRRQLAKAREDMTAAGNTISGYTLRQTTRVQRRDQLAQAAGKVKGELDSLNAKVRVFQAMEADFEGYQKSVRLVMKESKRGTLSHIHAPLSQLIHTQDAYTVAIEIALGGALQQIVTDTMEDSKAAIEYLKRTGGGRATFLSISDTEPKSLREAGLENCPGFVAIASQLVECEKIYRRIVENLLGRIVIARDMDAAIAMGRKYNKRFRIVTLDGQVVNTGGSMTGGSINREAGILSRANELQKLLQRKSQLDTELAQLQEQLREAQRGVDQVQFQLETAKEQQAEAEKQVLTLEGQEKQHEIWLSAMENAESGARQELAELNSKQQNSSRQQGALTAQLEIYRRELETVQQGLSQLEGSQTQAEQLTGEITDKITALRTQTAALEAERDTARAHIRDLEQLQLAAQTDREKKLADMNAIQAEITTLQRELSLQEEKKEENRRETAQVRESMNESLARYSALEEKKSRCERELQEKNKSILNMQRACVLLEGKRETSAVEERNIVDKLWDTYGLTPSTAEEKRGKIESVAAGTRQIGDLKRKISALGTPNLGAIEEYARVNERYTYLTGQRDDVQTAKKELEGIIREITTQMRTIFVGEFAKINEYFGQVFEEMFGGGKGQLLLEDPEEPLTCGIEIRVQPPGKQVKTITLLSGGEKAFVAIALYFAILKVRPTPFCMLDEIDAALDDRNVERFATYLHNLSKKTQFIVITHRRGTMEASDVLYGVTMQEQGISKLLRLDLNQMEEYLGIME</sequence>
<dbReference type="InterPro" id="IPR027417">
    <property type="entry name" value="P-loop_NTPase"/>
</dbReference>
<evidence type="ECO:0000256" key="6">
    <source>
        <dbReference type="ARBA" id="ARBA00023125"/>
    </source>
</evidence>
<dbReference type="InterPro" id="IPR024704">
    <property type="entry name" value="SMC"/>
</dbReference>
<dbReference type="Gene3D" id="1.10.287.1490">
    <property type="match status" value="1"/>
</dbReference>